<keyword evidence="3" id="KW-1185">Reference proteome</keyword>
<feature type="region of interest" description="Disordered" evidence="1">
    <location>
        <begin position="164"/>
        <end position="187"/>
    </location>
</feature>
<reference evidence="2 3" key="1">
    <citation type="submission" date="2016-02" db="EMBL/GenBank/DDBJ databases">
        <title>Genome analysis of coral dinoflagellate symbionts highlights evolutionary adaptations to a symbiotic lifestyle.</title>
        <authorList>
            <person name="Aranda M."/>
            <person name="Li Y."/>
            <person name="Liew Y.J."/>
            <person name="Baumgarten S."/>
            <person name="Simakov O."/>
            <person name="Wilson M."/>
            <person name="Piel J."/>
            <person name="Ashoor H."/>
            <person name="Bougouffa S."/>
            <person name="Bajic V.B."/>
            <person name="Ryu T."/>
            <person name="Ravasi T."/>
            <person name="Bayer T."/>
            <person name="Micklem G."/>
            <person name="Kim H."/>
            <person name="Bhak J."/>
            <person name="Lajeunesse T.C."/>
            <person name="Voolstra C.R."/>
        </authorList>
    </citation>
    <scope>NUCLEOTIDE SEQUENCE [LARGE SCALE GENOMIC DNA]</scope>
    <source>
        <strain evidence="2 3">CCMP2467</strain>
    </source>
</reference>
<accession>A0A1Q9C436</accession>
<feature type="region of interest" description="Disordered" evidence="1">
    <location>
        <begin position="427"/>
        <end position="454"/>
    </location>
</feature>
<dbReference type="OrthoDB" id="10599480at2759"/>
<feature type="region of interest" description="Disordered" evidence="1">
    <location>
        <begin position="355"/>
        <end position="386"/>
    </location>
</feature>
<evidence type="ECO:0000313" key="3">
    <source>
        <dbReference type="Proteomes" id="UP000186817"/>
    </source>
</evidence>
<feature type="compositionally biased region" description="Basic and acidic residues" evidence="1">
    <location>
        <begin position="20"/>
        <end position="30"/>
    </location>
</feature>
<dbReference type="Proteomes" id="UP000186817">
    <property type="component" value="Unassembled WGS sequence"/>
</dbReference>
<name>A0A1Q9C436_SYMMI</name>
<feature type="compositionally biased region" description="Low complexity" evidence="1">
    <location>
        <begin position="39"/>
        <end position="61"/>
    </location>
</feature>
<gene>
    <name evidence="2" type="ORF">AK812_SmicGene42241</name>
</gene>
<evidence type="ECO:0000256" key="1">
    <source>
        <dbReference type="SAM" id="MobiDB-lite"/>
    </source>
</evidence>
<comment type="caution">
    <text evidence="2">The sequence shown here is derived from an EMBL/GenBank/DDBJ whole genome shotgun (WGS) entry which is preliminary data.</text>
</comment>
<dbReference type="EMBL" id="LSRX01001729">
    <property type="protein sequence ID" value="OLP77680.1"/>
    <property type="molecule type" value="Genomic_DNA"/>
</dbReference>
<organism evidence="2 3">
    <name type="scientific">Symbiodinium microadriaticum</name>
    <name type="common">Dinoflagellate</name>
    <name type="synonym">Zooxanthella microadriatica</name>
    <dbReference type="NCBI Taxonomy" id="2951"/>
    <lineage>
        <taxon>Eukaryota</taxon>
        <taxon>Sar</taxon>
        <taxon>Alveolata</taxon>
        <taxon>Dinophyceae</taxon>
        <taxon>Suessiales</taxon>
        <taxon>Symbiodiniaceae</taxon>
        <taxon>Symbiodinium</taxon>
    </lineage>
</organism>
<protein>
    <submittedName>
        <fullName evidence="2">Reticulocyte-binding protein 2-like a</fullName>
    </submittedName>
</protein>
<evidence type="ECO:0000313" key="2">
    <source>
        <dbReference type="EMBL" id="OLP77680.1"/>
    </source>
</evidence>
<sequence>MPFRPYLCRFQKPTQFLGATEKKVGDDKKQKPPGLHPQGVAGVAGVSVGEPPEPPVAAAIPKKAEREGEETEPPKGEEVVDAEIKSDDEDVVLVTDGETATPSAQETEEAAAQEPAEPSLPAWVREGTKWPDECCDFLGDLLQLSTCNARQALQLVLGVAEATPAGQDYKGGPRQALSSESTAPEGRHKFDLETVSSVPSMSPSVVIATFESDSAVWKSVGAFLAAGTAGLSSERRAVTRTLPELAFHFSLLEEGRSRRTGRRSRTPDVWEQERRRVIATQAGAELCEQRRKVAQEIERQKVQAAFEQRKKEAEEQRLREEEEWRARLVERRKKEAAEEEERLRREEEELLWKEEKDREKEKEKEREKERRSKQEAEEDRERKRQASMDAFEQARYGYASPASFVKLLTVLLSSFLAGFAMNQSMGMSKGAGKGKASHPKGYDHPTAKGQGGAGGYSSGGGNYGACGGGYGDHSEYSHGQDGYTGASSRGSNAGGKGGAAYAGCGGGYGDVGGGCGNGLALSLAKD</sequence>
<feature type="region of interest" description="Disordered" evidence="1">
    <location>
        <begin position="100"/>
        <end position="120"/>
    </location>
</feature>
<dbReference type="AlphaFoldDB" id="A0A1Q9C436"/>
<proteinExistence type="predicted"/>
<feature type="region of interest" description="Disordered" evidence="1">
    <location>
        <begin position="18"/>
        <end position="79"/>
    </location>
</feature>
<feature type="compositionally biased region" description="Basic and acidic residues" evidence="1">
    <location>
        <begin position="62"/>
        <end position="79"/>
    </location>
</feature>